<evidence type="ECO:0000313" key="3">
    <source>
        <dbReference type="Proteomes" id="UP000323257"/>
    </source>
</evidence>
<dbReference type="Proteomes" id="UP000323257">
    <property type="component" value="Unassembled WGS sequence"/>
</dbReference>
<evidence type="ECO:0000313" key="2">
    <source>
        <dbReference type="EMBL" id="TYP68927.1"/>
    </source>
</evidence>
<gene>
    <name evidence="2" type="ORF">BCM02_11745</name>
</gene>
<protein>
    <recommendedName>
        <fullName evidence="4">Secreted protein</fullName>
    </recommendedName>
</protein>
<evidence type="ECO:0008006" key="4">
    <source>
        <dbReference type="Google" id="ProtNLM"/>
    </source>
</evidence>
<keyword evidence="1" id="KW-0732">Signal</keyword>
<comment type="caution">
    <text evidence="2">The sequence shown here is derived from an EMBL/GenBank/DDBJ whole genome shotgun (WGS) entry which is preliminary data.</text>
</comment>
<name>A0A5S5BPK9_9BACL</name>
<dbReference type="EMBL" id="VNHS01000017">
    <property type="protein sequence ID" value="TYP68927.1"/>
    <property type="molecule type" value="Genomic_DNA"/>
</dbReference>
<feature type="signal peptide" evidence="1">
    <location>
        <begin position="1"/>
        <end position="22"/>
    </location>
</feature>
<proteinExistence type="predicted"/>
<feature type="chain" id="PRO_5024317892" description="Secreted protein" evidence="1">
    <location>
        <begin position="23"/>
        <end position="86"/>
    </location>
</feature>
<organism evidence="2 3">
    <name type="scientific">Paenibacillus methanolicus</name>
    <dbReference type="NCBI Taxonomy" id="582686"/>
    <lineage>
        <taxon>Bacteria</taxon>
        <taxon>Bacillati</taxon>
        <taxon>Bacillota</taxon>
        <taxon>Bacilli</taxon>
        <taxon>Bacillales</taxon>
        <taxon>Paenibacillaceae</taxon>
        <taxon>Paenibacillus</taxon>
    </lineage>
</organism>
<reference evidence="2 3" key="1">
    <citation type="submission" date="2019-07" db="EMBL/GenBank/DDBJ databases">
        <title>Genomic Encyclopedia of Type Strains, Phase III (KMG-III): the genomes of soil and plant-associated and newly described type strains.</title>
        <authorList>
            <person name="Whitman W."/>
        </authorList>
    </citation>
    <scope>NUCLEOTIDE SEQUENCE [LARGE SCALE GENOMIC DNA]</scope>
    <source>
        <strain evidence="2 3">BL24</strain>
    </source>
</reference>
<keyword evidence="3" id="KW-1185">Reference proteome</keyword>
<sequence length="86" mass="9226">MGIRRNVSPLRFILSSCFAASAAIMKVERDPGPGKALALAEEPAFGRDSMKAHAFTLLPIPRMLPHASFVGARAGIPGRSNRRSHS</sequence>
<dbReference type="AlphaFoldDB" id="A0A5S5BPK9"/>
<evidence type="ECO:0000256" key="1">
    <source>
        <dbReference type="SAM" id="SignalP"/>
    </source>
</evidence>
<accession>A0A5S5BPK9</accession>